<reference evidence="8 9" key="1">
    <citation type="journal article" date="2015" name="Genome Announc.">
        <title>Complete Genome Sequence of Methylobacterium aquaticum Strain 22A, Isolated from Racomitrium japonicum Moss.</title>
        <authorList>
            <person name="Tani A."/>
            <person name="Ogura Y."/>
            <person name="Hayashi T."/>
            <person name="Kimbara K."/>
        </authorList>
    </citation>
    <scope>NUCLEOTIDE SEQUENCE [LARGE SCALE GENOMIC DNA]</scope>
    <source>
        <strain evidence="8 9">MA-22A</strain>
        <plasmid evidence="9">Plasmid pMaq22A_1p DNA</plasmid>
    </source>
</reference>
<dbReference type="InterPro" id="IPR002524">
    <property type="entry name" value="Cation_efflux"/>
</dbReference>
<feature type="transmembrane region" description="Helical" evidence="6">
    <location>
        <begin position="9"/>
        <end position="30"/>
    </location>
</feature>
<dbReference type="Proteomes" id="UP000061432">
    <property type="component" value="Plasmid pMaq22A_1p"/>
</dbReference>
<evidence type="ECO:0000256" key="5">
    <source>
        <dbReference type="ARBA" id="ARBA00023136"/>
    </source>
</evidence>
<evidence type="ECO:0000256" key="1">
    <source>
        <dbReference type="ARBA" id="ARBA00004141"/>
    </source>
</evidence>
<sequence length="317" mass="33659">MAPSGSKLVVYAALAGNLAIAVTKLAAAFYTGSGAMFTEAVHSFVDTGNQGLLLYGMRRAARPADDSHNFGHGLELYFWSFVVALLIFTLGGAYAVYEGVEKLRHPEDMTAPWVNVGVIVLSGVFEGLSFRTARREMRARFARESLWTAVTRSKDPSTFAIILEDGAALIGLGLALLGVVASGFFGWPHGDGAASVAIGLLLIATAGVLFRETRSLLTGESASPRVIEQARAILSADPRVVGIERMRSLQLGPGAVLLAVSLDLAPGLTGDGLRRATADLRAAIRHGLPGVAHLYFQLPVREHEDPRARSSPPVKKS</sequence>
<dbReference type="GO" id="GO:0008324">
    <property type="term" value="F:monoatomic cation transmembrane transporter activity"/>
    <property type="evidence" value="ECO:0007669"/>
    <property type="project" value="InterPro"/>
</dbReference>
<keyword evidence="4 6" id="KW-1133">Transmembrane helix</keyword>
<dbReference type="GO" id="GO:0016020">
    <property type="term" value="C:membrane"/>
    <property type="evidence" value="ECO:0007669"/>
    <property type="project" value="UniProtKB-SubCell"/>
</dbReference>
<organism evidence="8 9">
    <name type="scientific">Methylobacterium aquaticum</name>
    <dbReference type="NCBI Taxonomy" id="270351"/>
    <lineage>
        <taxon>Bacteria</taxon>
        <taxon>Pseudomonadati</taxon>
        <taxon>Pseudomonadota</taxon>
        <taxon>Alphaproteobacteria</taxon>
        <taxon>Hyphomicrobiales</taxon>
        <taxon>Methylobacteriaceae</taxon>
        <taxon>Methylobacterium</taxon>
    </lineage>
</organism>
<evidence type="ECO:0000256" key="2">
    <source>
        <dbReference type="ARBA" id="ARBA00022448"/>
    </source>
</evidence>
<dbReference type="NCBIfam" id="TIGR01297">
    <property type="entry name" value="CDF"/>
    <property type="match status" value="1"/>
</dbReference>
<keyword evidence="2" id="KW-0813">Transport</keyword>
<dbReference type="Pfam" id="PF01545">
    <property type="entry name" value="Cation_efflux"/>
    <property type="match status" value="1"/>
</dbReference>
<dbReference type="OrthoDB" id="9806522at2"/>
<evidence type="ECO:0000256" key="4">
    <source>
        <dbReference type="ARBA" id="ARBA00022989"/>
    </source>
</evidence>
<evidence type="ECO:0000256" key="3">
    <source>
        <dbReference type="ARBA" id="ARBA00022692"/>
    </source>
</evidence>
<feature type="domain" description="Cation efflux protein transmembrane" evidence="7">
    <location>
        <begin position="11"/>
        <end position="217"/>
    </location>
</feature>
<dbReference type="PANTHER" id="PTHR13414:SF9">
    <property type="entry name" value="PROTON-COUPLED ZINC ANTIPORTER SLC30A9, MITOCHONDRIAL"/>
    <property type="match status" value="1"/>
</dbReference>
<proteinExistence type="predicted"/>
<dbReference type="GO" id="GO:0006829">
    <property type="term" value="P:zinc ion transport"/>
    <property type="evidence" value="ECO:0007669"/>
    <property type="project" value="InterPro"/>
</dbReference>
<evidence type="ECO:0000256" key="6">
    <source>
        <dbReference type="SAM" id="Phobius"/>
    </source>
</evidence>
<dbReference type="Gene3D" id="1.20.1510.10">
    <property type="entry name" value="Cation efflux protein transmembrane domain"/>
    <property type="match status" value="1"/>
</dbReference>
<dbReference type="InterPro" id="IPR027469">
    <property type="entry name" value="Cation_efflux_TMD_sf"/>
</dbReference>
<dbReference type="PATRIC" id="fig|270351.10.peg.5389"/>
<dbReference type="PANTHER" id="PTHR13414">
    <property type="entry name" value="HUEL-CATION TRANSPORTER"/>
    <property type="match status" value="1"/>
</dbReference>
<feature type="transmembrane region" description="Helical" evidence="6">
    <location>
        <begin position="193"/>
        <end position="210"/>
    </location>
</feature>
<protein>
    <submittedName>
        <fullName evidence="8">Cation diffusion facilitator family transporter</fullName>
    </submittedName>
</protein>
<evidence type="ECO:0000313" key="8">
    <source>
        <dbReference type="EMBL" id="BAQ48436.1"/>
    </source>
</evidence>
<feature type="transmembrane region" description="Helical" evidence="6">
    <location>
        <begin position="167"/>
        <end position="187"/>
    </location>
</feature>
<evidence type="ECO:0000259" key="7">
    <source>
        <dbReference type="Pfam" id="PF01545"/>
    </source>
</evidence>
<keyword evidence="5 6" id="KW-0472">Membrane</keyword>
<geneLocation type="plasmid" evidence="9">
    <name>pMaq22A_1p DNA</name>
</geneLocation>
<comment type="subcellular location">
    <subcellularLocation>
        <location evidence="1">Membrane</location>
        <topology evidence="1">Multi-pass membrane protein</topology>
    </subcellularLocation>
</comment>
<keyword evidence="3 6" id="KW-0812">Transmembrane</keyword>
<dbReference type="RefSeq" id="WP_060849688.1">
    <property type="nucleotide sequence ID" value="NZ_AP014705.1"/>
</dbReference>
<dbReference type="AlphaFoldDB" id="A0A0C6F6N4"/>
<dbReference type="InterPro" id="IPR040177">
    <property type="entry name" value="SLC30A9"/>
</dbReference>
<dbReference type="EMBL" id="AP014705">
    <property type="protein sequence ID" value="BAQ48436.1"/>
    <property type="molecule type" value="Genomic_DNA"/>
</dbReference>
<accession>A0A0C6F6N4</accession>
<gene>
    <name evidence="8" type="primary">mmt1</name>
    <name evidence="8" type="ORF">Maq22A_1p30395</name>
</gene>
<name>A0A0C6F6N4_9HYPH</name>
<dbReference type="KEGG" id="maqu:Maq22A_1p30395"/>
<dbReference type="SUPFAM" id="SSF161111">
    <property type="entry name" value="Cation efflux protein transmembrane domain-like"/>
    <property type="match status" value="1"/>
</dbReference>
<feature type="transmembrane region" description="Helical" evidence="6">
    <location>
        <begin position="76"/>
        <end position="97"/>
    </location>
</feature>
<dbReference type="InterPro" id="IPR058533">
    <property type="entry name" value="Cation_efflux_TM"/>
</dbReference>
<reference evidence="9" key="2">
    <citation type="submission" date="2015-01" db="EMBL/GenBank/DDBJ databases">
        <title>Complete genome sequence of Methylobacterium aquaticum strain 22A.</title>
        <authorList>
            <person name="Tani A."/>
            <person name="Ogura Y."/>
            <person name="Hayashi T."/>
        </authorList>
    </citation>
    <scope>NUCLEOTIDE SEQUENCE [LARGE SCALE GENOMIC DNA]</scope>
    <source>
        <strain evidence="9">MA-22A</strain>
        <plasmid evidence="9">Plasmid pMaq22A_1p DNA</plasmid>
    </source>
</reference>
<keyword evidence="8" id="KW-0614">Plasmid</keyword>
<evidence type="ECO:0000313" key="9">
    <source>
        <dbReference type="Proteomes" id="UP000061432"/>
    </source>
</evidence>
<feature type="transmembrane region" description="Helical" evidence="6">
    <location>
        <begin position="109"/>
        <end position="130"/>
    </location>
</feature>